<dbReference type="KEGG" id="mmar:MODMU_2685"/>
<feature type="binding site" evidence="2">
    <location>
        <position position="156"/>
    </location>
    <ligand>
        <name>acetyl-CoA</name>
        <dbReference type="ChEBI" id="CHEBI:57288"/>
    </ligand>
</feature>
<dbReference type="Pfam" id="PF17836">
    <property type="entry name" value="PglD_N"/>
    <property type="match status" value="1"/>
</dbReference>
<feature type="binding site" evidence="2">
    <location>
        <position position="83"/>
    </location>
    <ligand>
        <name>substrate</name>
    </ligand>
</feature>
<evidence type="ECO:0000256" key="3">
    <source>
        <dbReference type="SAM" id="MobiDB-lite"/>
    </source>
</evidence>
<feature type="domain" description="PglD N-terminal" evidence="4">
    <location>
        <begin position="20"/>
        <end position="93"/>
    </location>
</feature>
<sequence>MGTELNGTRPPLSDVTVCDVYGAGGHAQVVVDVLRARGIRVRRQYNDMPSNQHPASVDVHPGVRLADAGLSAFLDVPVVMAVGRNGERAELVAMMTARYLRAVHPSALIASSARIGEGTVVLHGAIVQPNARIGRHVLVNTAASVDHDCVVGDFAHISPHATLCGHVQVGEGTHVGAGAVAIPKVRIGRWCRVGAGAVVLTDVPDHTTVVGNPARVVPDRTGEPPPDRTADCHRGPARLGAVS</sequence>
<dbReference type="OMA" id="DRTADCH"/>
<dbReference type="NCBIfam" id="TIGR03570">
    <property type="entry name" value="NeuD_NnaD"/>
    <property type="match status" value="1"/>
</dbReference>
<dbReference type="SUPFAM" id="SSF51161">
    <property type="entry name" value="Trimeric LpxA-like enzymes"/>
    <property type="match status" value="1"/>
</dbReference>
<feature type="active site" description="Proton acceptor" evidence="1">
    <location>
        <position position="147"/>
    </location>
</feature>
<proteinExistence type="predicted"/>
<dbReference type="Pfam" id="PF00132">
    <property type="entry name" value="Hexapep"/>
    <property type="match status" value="1"/>
</dbReference>
<dbReference type="eggNOG" id="COG0110">
    <property type="taxonomic scope" value="Bacteria"/>
</dbReference>
<dbReference type="STRING" id="477641.MODMU_2685"/>
<dbReference type="PANTHER" id="PTHR43300:SF7">
    <property type="entry name" value="UDP-N-ACETYLBACILLOSAMINE N-ACETYLTRANSFERASE"/>
    <property type="match status" value="1"/>
</dbReference>
<feature type="region of interest" description="Disordered" evidence="3">
    <location>
        <begin position="214"/>
        <end position="243"/>
    </location>
</feature>
<dbReference type="HOGENOM" id="CLU_081811_0_1_11"/>
<reference evidence="5 6" key="1">
    <citation type="journal article" date="2012" name="J. Bacteriol.">
        <title>Genome Sequence of Radiation-Resistant Modestobacter marinus Strain BC501, a Representative Actinobacterium That Thrives on Calcareous Stone Surfaces.</title>
        <authorList>
            <person name="Normand P."/>
            <person name="Gury J."/>
            <person name="Pujic P."/>
            <person name="Chouaia B."/>
            <person name="Crotti E."/>
            <person name="Brusetti L."/>
            <person name="Daffonchio D."/>
            <person name="Vacherie B."/>
            <person name="Barbe V."/>
            <person name="Medigue C."/>
            <person name="Calteau A."/>
            <person name="Ghodhbane-Gtari F."/>
            <person name="Essoussi I."/>
            <person name="Nouioui I."/>
            <person name="Abbassi-Ghozzi I."/>
            <person name="Gtari M."/>
        </authorList>
    </citation>
    <scope>NUCLEOTIDE SEQUENCE [LARGE SCALE GENOMIC DNA]</scope>
    <source>
        <strain evidence="6">BC 501</strain>
    </source>
</reference>
<accession>I4EXK1</accession>
<dbReference type="Gene3D" id="2.160.10.10">
    <property type="entry name" value="Hexapeptide repeat proteins"/>
    <property type="match status" value="1"/>
</dbReference>
<evidence type="ECO:0000256" key="2">
    <source>
        <dbReference type="PIRSR" id="PIRSR620019-2"/>
    </source>
</evidence>
<evidence type="ECO:0000313" key="5">
    <source>
        <dbReference type="EMBL" id="CCH88114.1"/>
    </source>
</evidence>
<dbReference type="PANTHER" id="PTHR43300">
    <property type="entry name" value="ACETYLTRANSFERASE"/>
    <property type="match status" value="1"/>
</dbReference>
<feature type="site" description="Increases basicity of active site His" evidence="1">
    <location>
        <position position="148"/>
    </location>
</feature>
<gene>
    <name evidence="5" type="ordered locus">MODMU_2685</name>
</gene>
<dbReference type="OrthoDB" id="9815592at2"/>
<protein>
    <submittedName>
        <fullName evidence="5">Acetyltransferase</fullName>
    </submittedName>
</protein>
<organism evidence="5 6">
    <name type="scientific">Modestobacter italicus (strain DSM 44449 / CECT 9708 / BC 501)</name>
    <dbReference type="NCBI Taxonomy" id="2732864"/>
    <lineage>
        <taxon>Bacteria</taxon>
        <taxon>Bacillati</taxon>
        <taxon>Actinomycetota</taxon>
        <taxon>Actinomycetes</taxon>
        <taxon>Geodermatophilales</taxon>
        <taxon>Geodermatophilaceae</taxon>
        <taxon>Modestobacter</taxon>
    </lineage>
</organism>
<dbReference type="InterPro" id="IPR020019">
    <property type="entry name" value="AcTrfase_PglD-like"/>
</dbReference>
<dbReference type="InterPro" id="IPR011004">
    <property type="entry name" value="Trimer_LpxA-like_sf"/>
</dbReference>
<dbReference type="Gene3D" id="3.40.50.20">
    <property type="match status" value="1"/>
</dbReference>
<dbReference type="InterPro" id="IPR050179">
    <property type="entry name" value="Trans_hexapeptide_repeat"/>
</dbReference>
<dbReference type="CDD" id="cd03360">
    <property type="entry name" value="LbH_AT_putative"/>
    <property type="match status" value="1"/>
</dbReference>
<feature type="compositionally biased region" description="Basic and acidic residues" evidence="3">
    <location>
        <begin position="217"/>
        <end position="234"/>
    </location>
</feature>
<dbReference type="EMBL" id="FO203431">
    <property type="protein sequence ID" value="CCH88114.1"/>
    <property type="molecule type" value="Genomic_DNA"/>
</dbReference>
<keyword evidence="6" id="KW-1185">Reference proteome</keyword>
<evidence type="ECO:0000256" key="1">
    <source>
        <dbReference type="PIRSR" id="PIRSR620019-1"/>
    </source>
</evidence>
<dbReference type="InterPro" id="IPR041561">
    <property type="entry name" value="PglD_N"/>
</dbReference>
<evidence type="ECO:0000313" key="6">
    <source>
        <dbReference type="Proteomes" id="UP000006461"/>
    </source>
</evidence>
<dbReference type="AlphaFoldDB" id="I4EXK1"/>
<dbReference type="InterPro" id="IPR001451">
    <property type="entry name" value="Hexapep"/>
</dbReference>
<name>I4EXK1_MODI5</name>
<evidence type="ECO:0000259" key="4">
    <source>
        <dbReference type="Pfam" id="PF17836"/>
    </source>
</evidence>
<dbReference type="Proteomes" id="UP000006461">
    <property type="component" value="Chromosome"/>
</dbReference>